<dbReference type="Proteomes" id="UP000533476">
    <property type="component" value="Unassembled WGS sequence"/>
</dbReference>
<name>A0A7Y0L957_9FIRM</name>
<evidence type="ECO:0000313" key="1">
    <source>
        <dbReference type="EMBL" id="NMP24219.1"/>
    </source>
</evidence>
<proteinExistence type="predicted"/>
<dbReference type="Pfam" id="PF01804">
    <property type="entry name" value="Penicil_amidase"/>
    <property type="match status" value="1"/>
</dbReference>
<dbReference type="InterPro" id="IPR002692">
    <property type="entry name" value="S45"/>
</dbReference>
<accession>A0A7Y0L957</accession>
<dbReference type="Gene3D" id="3.60.20.10">
    <property type="entry name" value="Glutamine Phosphoribosylpyrophosphate, subunit 1, domain 1"/>
    <property type="match status" value="1"/>
</dbReference>
<sequence length="98" mass="10648">MRPIFGVKPIPARGDFYTPHQAAFPIDPALPWPRMIAYQPSYREVLTPGEPDAGRFMHLTGQSGHPLSPHYVDLVGSYEAGILEAWGGDGSVTASSIK</sequence>
<reference evidence="1 2" key="1">
    <citation type="submission" date="2020-04" db="EMBL/GenBank/DDBJ databases">
        <authorList>
            <person name="Zhang R."/>
            <person name="Schippers A."/>
        </authorList>
    </citation>
    <scope>NUCLEOTIDE SEQUENCE [LARGE SCALE GENOMIC DNA]</scope>
    <source>
        <strain evidence="1 2">DSM 109850</strain>
    </source>
</reference>
<comment type="caution">
    <text evidence="1">The sequence shown here is derived from an EMBL/GenBank/DDBJ whole genome shotgun (WGS) entry which is preliminary data.</text>
</comment>
<dbReference type="InterPro" id="IPR029055">
    <property type="entry name" value="Ntn_hydrolases_N"/>
</dbReference>
<dbReference type="EMBL" id="JABBVZ010000092">
    <property type="protein sequence ID" value="NMP24219.1"/>
    <property type="molecule type" value="Genomic_DNA"/>
</dbReference>
<gene>
    <name evidence="1" type="ORF">HIJ39_17950</name>
</gene>
<keyword evidence="2" id="KW-1185">Reference proteome</keyword>
<dbReference type="SUPFAM" id="SSF56235">
    <property type="entry name" value="N-terminal nucleophile aminohydrolases (Ntn hydrolases)"/>
    <property type="match status" value="1"/>
</dbReference>
<dbReference type="GO" id="GO:0016787">
    <property type="term" value="F:hydrolase activity"/>
    <property type="evidence" value="ECO:0007669"/>
    <property type="project" value="InterPro"/>
</dbReference>
<dbReference type="AlphaFoldDB" id="A0A7Y0L957"/>
<dbReference type="GO" id="GO:0017000">
    <property type="term" value="P:antibiotic biosynthetic process"/>
    <property type="evidence" value="ECO:0007669"/>
    <property type="project" value="InterPro"/>
</dbReference>
<protein>
    <submittedName>
        <fullName evidence="1">Penicillin acylase family protein</fullName>
    </submittedName>
</protein>
<organism evidence="1 2">
    <name type="scientific">Sulfobacillus harzensis</name>
    <dbReference type="NCBI Taxonomy" id="2729629"/>
    <lineage>
        <taxon>Bacteria</taxon>
        <taxon>Bacillati</taxon>
        <taxon>Bacillota</taxon>
        <taxon>Clostridia</taxon>
        <taxon>Eubacteriales</taxon>
        <taxon>Clostridiales Family XVII. Incertae Sedis</taxon>
        <taxon>Sulfobacillus</taxon>
    </lineage>
</organism>
<evidence type="ECO:0000313" key="2">
    <source>
        <dbReference type="Proteomes" id="UP000533476"/>
    </source>
</evidence>